<evidence type="ECO:0000313" key="9">
    <source>
        <dbReference type="Proteomes" id="UP000661193"/>
    </source>
</evidence>
<dbReference type="EC" id="3.6.4.13" evidence="1"/>
<evidence type="ECO:0000256" key="4">
    <source>
        <dbReference type="ARBA" id="ARBA00022806"/>
    </source>
</evidence>
<evidence type="ECO:0000256" key="3">
    <source>
        <dbReference type="ARBA" id="ARBA00022801"/>
    </source>
</evidence>
<dbReference type="InterPro" id="IPR027417">
    <property type="entry name" value="P-loop_NTPase"/>
</dbReference>
<dbReference type="SUPFAM" id="SSF52540">
    <property type="entry name" value="P-loop containing nucleoside triphosphate hydrolases"/>
    <property type="match status" value="1"/>
</dbReference>
<accession>A0ABS1UW07</accession>
<dbReference type="Proteomes" id="UP000661193">
    <property type="component" value="Unassembled WGS sequence"/>
</dbReference>
<dbReference type="PANTHER" id="PTHR47963">
    <property type="entry name" value="DEAD-BOX ATP-DEPENDENT RNA HELICASE 47, MITOCHONDRIAL"/>
    <property type="match status" value="1"/>
</dbReference>
<protein>
    <recommendedName>
        <fullName evidence="1">RNA helicase</fullName>
        <ecNumber evidence="1">3.6.4.13</ecNumber>
    </recommendedName>
</protein>
<proteinExistence type="predicted"/>
<evidence type="ECO:0000256" key="2">
    <source>
        <dbReference type="ARBA" id="ARBA00022741"/>
    </source>
</evidence>
<dbReference type="EMBL" id="JAETXL010000090">
    <property type="protein sequence ID" value="MBL6280528.1"/>
    <property type="molecule type" value="Genomic_DNA"/>
</dbReference>
<organism evidence="8 9">
    <name type="scientific">Micromonospora fiedleri</name>
    <dbReference type="NCBI Taxonomy" id="1157498"/>
    <lineage>
        <taxon>Bacteria</taxon>
        <taxon>Bacillati</taxon>
        <taxon>Actinomycetota</taxon>
        <taxon>Actinomycetes</taxon>
        <taxon>Micromonosporales</taxon>
        <taxon>Micromonosporaceae</taxon>
        <taxon>Micromonospora</taxon>
    </lineage>
</organism>
<keyword evidence="3" id="KW-0378">Hydrolase</keyword>
<dbReference type="InterPro" id="IPR050547">
    <property type="entry name" value="DEAD_box_RNA_helicases"/>
</dbReference>
<comment type="caution">
    <text evidence="8">The sequence shown here is derived from an EMBL/GenBank/DDBJ whole genome shotgun (WGS) entry which is preliminary data.</text>
</comment>
<evidence type="ECO:0000256" key="1">
    <source>
        <dbReference type="ARBA" id="ARBA00012552"/>
    </source>
</evidence>
<dbReference type="PROSITE" id="PS51194">
    <property type="entry name" value="HELICASE_CTER"/>
    <property type="match status" value="1"/>
</dbReference>
<dbReference type="CDD" id="cd18787">
    <property type="entry name" value="SF2_C_DEAD"/>
    <property type="match status" value="1"/>
</dbReference>
<evidence type="ECO:0000259" key="7">
    <source>
        <dbReference type="PROSITE" id="PS51194"/>
    </source>
</evidence>
<dbReference type="InterPro" id="IPR001650">
    <property type="entry name" value="Helicase_C-like"/>
</dbReference>
<evidence type="ECO:0000256" key="5">
    <source>
        <dbReference type="ARBA" id="ARBA00022840"/>
    </source>
</evidence>
<evidence type="ECO:0000256" key="6">
    <source>
        <dbReference type="SAM" id="MobiDB-lite"/>
    </source>
</evidence>
<gene>
    <name evidence="8" type="ORF">JMF97_30790</name>
</gene>
<dbReference type="GO" id="GO:0004386">
    <property type="term" value="F:helicase activity"/>
    <property type="evidence" value="ECO:0007669"/>
    <property type="project" value="UniProtKB-KW"/>
</dbReference>
<keyword evidence="4 8" id="KW-0347">Helicase</keyword>
<feature type="domain" description="Helicase C-terminal" evidence="7">
    <location>
        <begin position="1"/>
        <end position="104"/>
    </location>
</feature>
<feature type="region of interest" description="Disordered" evidence="6">
    <location>
        <begin position="116"/>
        <end position="150"/>
    </location>
</feature>
<feature type="non-terminal residue" evidence="8">
    <location>
        <position position="1"/>
    </location>
</feature>
<name>A0ABS1UW07_9ACTN</name>
<dbReference type="RefSeq" id="WP_203224689.1">
    <property type="nucleotide sequence ID" value="NZ_JAETXL010000090.1"/>
</dbReference>
<dbReference type="Pfam" id="PF00271">
    <property type="entry name" value="Helicase_C"/>
    <property type="match status" value="1"/>
</dbReference>
<dbReference type="PANTHER" id="PTHR47963:SF8">
    <property type="entry name" value="ATP-DEPENDENT RNA HELICASE DEAD"/>
    <property type="match status" value="1"/>
</dbReference>
<keyword evidence="2" id="KW-0547">Nucleotide-binding</keyword>
<feature type="non-terminal residue" evidence="8">
    <location>
        <position position="150"/>
    </location>
</feature>
<keyword evidence="9" id="KW-1185">Reference proteome</keyword>
<sequence length="150" mass="16094">GRRQPVGAFRAGRTDTRVAADVAARGIDVSGVTNVINYACPEDQETHTHRSGRTGRAGASGVAVTFVDWDDMPRWRIIDKTLGLDMPEPQETYHTSPPLYTDLQLQPAATGLLPAAARTRHGLPPEAQEELGGGASPRTDARGGRRGGRR</sequence>
<dbReference type="Gene3D" id="3.40.50.300">
    <property type="entry name" value="P-loop containing nucleotide triphosphate hydrolases"/>
    <property type="match status" value="1"/>
</dbReference>
<reference evidence="8 9" key="1">
    <citation type="submission" date="2021-01" db="EMBL/GenBank/DDBJ databases">
        <title>Genome sequencing of Micromonospora fiedleri MG-37.</title>
        <authorList>
            <person name="Moreland P.E.J."/>
            <person name="Stach J.E.M."/>
        </authorList>
    </citation>
    <scope>NUCLEOTIDE SEQUENCE [LARGE SCALE GENOMIC DNA]</scope>
    <source>
        <strain evidence="8 9">MG-37</strain>
    </source>
</reference>
<keyword evidence="5" id="KW-0067">ATP-binding</keyword>
<evidence type="ECO:0000313" key="8">
    <source>
        <dbReference type="EMBL" id="MBL6280528.1"/>
    </source>
</evidence>